<sequence>MDDFDIYGDNADFSLSNDDLLDSKPAASNQAQAQAQVQAKVQRFAEDAPAPVAAAAAGAADVVGSITQSGLNKTSSSGAAGGLKSSNISVSSHEALHPLPSAPLPPTKQNPPHFQNLRALILDNLTWVVSVYDLILSAQWTTDEDLYLACLDAGISKDDILMSDITFLENKVNGKSRGIAQIVLASNKDAITAKSFFDKIELHSTKPITRISIYDSTKPNAFASNGTPSDQMVPPQQQPPMIPNMMAQSNMMGGPGVLGPGMMGMGMMGNMGLGMGMGMMNQGMRTGPNVGFMGRGAGGGIPVNRGGPNMIANRGNYMGLSGTPAISGIMPMGSSQSNNSQNATPIIDDVENSLAPPGLNDAPTAHLPPLLKLDQPDRRASGAPSISSSGPRSPRNQPRELASSGTRPLPPPRGGPLDRRDYDRPGGSGWGDRGRYDYPPPPIRVPPPPHYRGDRDPRYDDPYYDRLPPPPSHRGDWDRGGGDWDRGDWDRDYYRNDPYYDRPPPPGPRDGYGSRDYGYYHQQTARGPPPAPYNGPKPVVEIVERKRDNNPSENAGSAENHEKAGGDEEGVDEGKDKRRKHRRRRHRSRSVSTGGGGESDDGDDRRERRKRSSREENAVANDGNGEEGDAADGDVEKRKRRGSHKSSSRKKSSRRSRRHSDSEGSAEESKE</sequence>
<dbReference type="Proteomes" id="UP001211907">
    <property type="component" value="Unassembled WGS sequence"/>
</dbReference>
<feature type="compositionally biased region" description="Low complexity" evidence="1">
    <location>
        <begin position="509"/>
        <end position="520"/>
    </location>
</feature>
<comment type="caution">
    <text evidence="2">The sequence shown here is derived from an EMBL/GenBank/DDBJ whole genome shotgun (WGS) entry which is preliminary data.</text>
</comment>
<evidence type="ECO:0000313" key="2">
    <source>
        <dbReference type="EMBL" id="KAJ3132226.1"/>
    </source>
</evidence>
<name>A0AAD5T6T0_9FUNG</name>
<proteinExistence type="predicted"/>
<dbReference type="EMBL" id="JADGJH010000258">
    <property type="protein sequence ID" value="KAJ3132226.1"/>
    <property type="molecule type" value="Genomic_DNA"/>
</dbReference>
<reference evidence="2" key="1">
    <citation type="submission" date="2020-05" db="EMBL/GenBank/DDBJ databases">
        <title>Phylogenomic resolution of chytrid fungi.</title>
        <authorList>
            <person name="Stajich J.E."/>
            <person name="Amses K."/>
            <person name="Simmons R."/>
            <person name="Seto K."/>
            <person name="Myers J."/>
            <person name="Bonds A."/>
            <person name="Quandt C.A."/>
            <person name="Barry K."/>
            <person name="Liu P."/>
            <person name="Grigoriev I."/>
            <person name="Longcore J.E."/>
            <person name="James T.Y."/>
        </authorList>
    </citation>
    <scope>NUCLEOTIDE SEQUENCE</scope>
    <source>
        <strain evidence="2">JEL0513</strain>
    </source>
</reference>
<feature type="compositionally biased region" description="Pro residues" evidence="1">
    <location>
        <begin position="438"/>
        <end position="450"/>
    </location>
</feature>
<keyword evidence="3" id="KW-1185">Reference proteome</keyword>
<feature type="compositionally biased region" description="Basic and acidic residues" evidence="1">
    <location>
        <begin position="659"/>
        <end position="671"/>
    </location>
</feature>
<accession>A0AAD5T6T0</accession>
<feature type="compositionally biased region" description="Low complexity" evidence="1">
    <location>
        <begin position="381"/>
        <end position="395"/>
    </location>
</feature>
<feature type="compositionally biased region" description="Acidic residues" evidence="1">
    <location>
        <begin position="624"/>
        <end position="633"/>
    </location>
</feature>
<gene>
    <name evidence="2" type="ORF">HK100_005518</name>
</gene>
<feature type="compositionally biased region" description="Basic and acidic residues" evidence="1">
    <location>
        <begin position="451"/>
        <end position="464"/>
    </location>
</feature>
<protein>
    <recommendedName>
        <fullName evidence="4">RRM domain-containing protein</fullName>
    </recommendedName>
</protein>
<feature type="compositionally biased region" description="Basic and acidic residues" evidence="1">
    <location>
        <begin position="559"/>
        <end position="576"/>
    </location>
</feature>
<dbReference type="AlphaFoldDB" id="A0AAD5T6T0"/>
<feature type="region of interest" description="Disordered" evidence="1">
    <location>
        <begin position="349"/>
        <end position="671"/>
    </location>
</feature>
<feature type="compositionally biased region" description="Basic and acidic residues" evidence="1">
    <location>
        <begin position="473"/>
        <end position="500"/>
    </location>
</feature>
<feature type="compositionally biased region" description="Basic residues" evidence="1">
    <location>
        <begin position="577"/>
        <end position="589"/>
    </location>
</feature>
<feature type="compositionally biased region" description="Basic residues" evidence="1">
    <location>
        <begin position="638"/>
        <end position="658"/>
    </location>
</feature>
<organism evidence="2 3">
    <name type="scientific">Physocladia obscura</name>
    <dbReference type="NCBI Taxonomy" id="109957"/>
    <lineage>
        <taxon>Eukaryota</taxon>
        <taxon>Fungi</taxon>
        <taxon>Fungi incertae sedis</taxon>
        <taxon>Chytridiomycota</taxon>
        <taxon>Chytridiomycota incertae sedis</taxon>
        <taxon>Chytridiomycetes</taxon>
        <taxon>Chytridiales</taxon>
        <taxon>Chytriomycetaceae</taxon>
        <taxon>Physocladia</taxon>
    </lineage>
</organism>
<evidence type="ECO:0000256" key="1">
    <source>
        <dbReference type="SAM" id="MobiDB-lite"/>
    </source>
</evidence>
<evidence type="ECO:0000313" key="3">
    <source>
        <dbReference type="Proteomes" id="UP001211907"/>
    </source>
</evidence>
<evidence type="ECO:0008006" key="4">
    <source>
        <dbReference type="Google" id="ProtNLM"/>
    </source>
</evidence>